<sequence length="307" mass="35496">MMIRWGFGNRWVKLIMRCISVVSYSVVLDGQVGERFFPSRDLRQDDPLSSFLFLLCSEGLSSLMRIFVQDDWLKSARARRNEASILHFLFADYPFLFGENILKTILQEYEQCSGQCINFNKFTVFCNTNRQLVFGLLSVQHSDNPERYLGLPNMVVDTRRRGREVFIKSVLQVIPTYTMVCFLFPKALCNEMEGIMAKFWWQKGPGKRGIHWCSWEHYSESKELGELGFRSLVKFNVALLAIKGWCLINHLDLLLACVLQAKYYLNSSFLNANLGNLPSFTWKSVWSARGLLVSRLCWRTGSSTNIS</sequence>
<dbReference type="OrthoDB" id="1748983at2759"/>
<dbReference type="PANTHER" id="PTHR33116:SF86">
    <property type="entry name" value="REVERSE TRANSCRIPTASE DOMAIN-CONTAINING PROTEIN"/>
    <property type="match status" value="1"/>
</dbReference>
<dbReference type="AlphaFoldDB" id="A0A5B6WW47"/>
<dbReference type="EMBL" id="SMMG02000002">
    <property type="protein sequence ID" value="KAA3485035.1"/>
    <property type="molecule type" value="Genomic_DNA"/>
</dbReference>
<keyword evidence="2" id="KW-0808">Transferase</keyword>
<keyword evidence="3" id="KW-1185">Reference proteome</keyword>
<comment type="caution">
    <text evidence="2">The sequence shown here is derived from an EMBL/GenBank/DDBJ whole genome shotgun (WGS) entry which is preliminary data.</text>
</comment>
<dbReference type="PANTHER" id="PTHR33116">
    <property type="entry name" value="REVERSE TRANSCRIPTASE ZINC-BINDING DOMAIN-CONTAINING PROTEIN-RELATED-RELATED"/>
    <property type="match status" value="1"/>
</dbReference>
<keyword evidence="2" id="KW-0695">RNA-directed DNA polymerase</keyword>
<reference evidence="3" key="1">
    <citation type="journal article" date="2019" name="Plant Biotechnol. J.">
        <title>Genome sequencing of the Australian wild diploid species Gossypium australe highlights disease resistance and delayed gland morphogenesis.</title>
        <authorList>
            <person name="Cai Y."/>
            <person name="Cai X."/>
            <person name="Wang Q."/>
            <person name="Wang P."/>
            <person name="Zhang Y."/>
            <person name="Cai C."/>
            <person name="Xu Y."/>
            <person name="Wang K."/>
            <person name="Zhou Z."/>
            <person name="Wang C."/>
            <person name="Geng S."/>
            <person name="Li B."/>
            <person name="Dong Q."/>
            <person name="Hou Y."/>
            <person name="Wang H."/>
            <person name="Ai P."/>
            <person name="Liu Z."/>
            <person name="Yi F."/>
            <person name="Sun M."/>
            <person name="An G."/>
            <person name="Cheng J."/>
            <person name="Zhang Y."/>
            <person name="Shi Q."/>
            <person name="Xie Y."/>
            <person name="Shi X."/>
            <person name="Chang Y."/>
            <person name="Huang F."/>
            <person name="Chen Y."/>
            <person name="Hong S."/>
            <person name="Mi L."/>
            <person name="Sun Q."/>
            <person name="Zhang L."/>
            <person name="Zhou B."/>
            <person name="Peng R."/>
            <person name="Zhang X."/>
            <person name="Liu F."/>
        </authorList>
    </citation>
    <scope>NUCLEOTIDE SEQUENCE [LARGE SCALE GENOMIC DNA]</scope>
    <source>
        <strain evidence="3">cv. PA1801</strain>
    </source>
</reference>
<feature type="signal peptide" evidence="1">
    <location>
        <begin position="1"/>
        <end position="23"/>
    </location>
</feature>
<dbReference type="GO" id="GO:0003964">
    <property type="term" value="F:RNA-directed DNA polymerase activity"/>
    <property type="evidence" value="ECO:0007669"/>
    <property type="project" value="UniProtKB-KW"/>
</dbReference>
<name>A0A5B6WW47_9ROSI</name>
<keyword evidence="2" id="KW-0548">Nucleotidyltransferase</keyword>
<dbReference type="Proteomes" id="UP000325315">
    <property type="component" value="Unassembled WGS sequence"/>
</dbReference>
<protein>
    <submittedName>
        <fullName evidence="2">Reverse transcriptase</fullName>
    </submittedName>
</protein>
<accession>A0A5B6WW47</accession>
<evidence type="ECO:0000256" key="1">
    <source>
        <dbReference type="SAM" id="SignalP"/>
    </source>
</evidence>
<gene>
    <name evidence="2" type="ORF">EPI10_007075</name>
</gene>
<keyword evidence="1" id="KW-0732">Signal</keyword>
<organism evidence="2 3">
    <name type="scientific">Gossypium australe</name>
    <dbReference type="NCBI Taxonomy" id="47621"/>
    <lineage>
        <taxon>Eukaryota</taxon>
        <taxon>Viridiplantae</taxon>
        <taxon>Streptophyta</taxon>
        <taxon>Embryophyta</taxon>
        <taxon>Tracheophyta</taxon>
        <taxon>Spermatophyta</taxon>
        <taxon>Magnoliopsida</taxon>
        <taxon>eudicotyledons</taxon>
        <taxon>Gunneridae</taxon>
        <taxon>Pentapetalae</taxon>
        <taxon>rosids</taxon>
        <taxon>malvids</taxon>
        <taxon>Malvales</taxon>
        <taxon>Malvaceae</taxon>
        <taxon>Malvoideae</taxon>
        <taxon>Gossypium</taxon>
    </lineage>
</organism>
<evidence type="ECO:0000313" key="3">
    <source>
        <dbReference type="Proteomes" id="UP000325315"/>
    </source>
</evidence>
<evidence type="ECO:0000313" key="2">
    <source>
        <dbReference type="EMBL" id="KAA3485035.1"/>
    </source>
</evidence>
<feature type="chain" id="PRO_5022796721" evidence="1">
    <location>
        <begin position="24"/>
        <end position="307"/>
    </location>
</feature>
<proteinExistence type="predicted"/>